<feature type="transmembrane region" description="Helical" evidence="1">
    <location>
        <begin position="338"/>
        <end position="357"/>
    </location>
</feature>
<feature type="transmembrane region" description="Helical" evidence="1">
    <location>
        <begin position="199"/>
        <end position="215"/>
    </location>
</feature>
<feature type="transmembrane region" description="Helical" evidence="1">
    <location>
        <begin position="305"/>
        <end position="326"/>
    </location>
</feature>
<organism evidence="2">
    <name type="scientific">Streptococcus gordonii</name>
    <dbReference type="NCBI Taxonomy" id="1302"/>
    <lineage>
        <taxon>Bacteria</taxon>
        <taxon>Bacillati</taxon>
        <taxon>Bacillota</taxon>
        <taxon>Bacilli</taxon>
        <taxon>Lactobacillales</taxon>
        <taxon>Streptococcaceae</taxon>
        <taxon>Streptococcus</taxon>
    </lineage>
</organism>
<reference evidence="2" key="2">
    <citation type="journal article" date="2003" name="J. Bacteriol.">
        <title>Genetic loci for coaggregation receptor polysaccharide biosynthesis in Streptococcus gordonii 38.</title>
        <authorList>
            <person name="Xu D.Q."/>
            <person name="Thompson J."/>
            <person name="Cisar J.O."/>
        </authorList>
    </citation>
    <scope>NUCLEOTIDE SEQUENCE</scope>
    <source>
        <strain evidence="2">38</strain>
    </source>
</reference>
<protein>
    <submittedName>
        <fullName evidence="2">Polysaccharide polymerase</fullName>
    </submittedName>
</protein>
<feature type="transmembrane region" description="Helical" evidence="1">
    <location>
        <begin position="62"/>
        <end position="79"/>
    </location>
</feature>
<evidence type="ECO:0000313" key="2">
    <source>
        <dbReference type="EMBL" id="AAN64568.1"/>
    </source>
</evidence>
<keyword evidence="1" id="KW-1133">Transmembrane helix</keyword>
<feature type="transmembrane region" description="Helical" evidence="1">
    <location>
        <begin position="176"/>
        <end position="193"/>
    </location>
</feature>
<proteinExistence type="predicted"/>
<dbReference type="EMBL" id="AY147914">
    <property type="protein sequence ID" value="AAN64568.1"/>
    <property type="molecule type" value="Genomic_DNA"/>
</dbReference>
<name>Q83YR3_STRGN</name>
<sequence length="388" mass="44501">MKMLKIERDKLLVTAVLFVIISIDMINTSMLAPLLPSIPNFVPFFAIMLLAVRFLYIRSYSLSFLIFAPTLILVGSMVYYKAGNLNGLMFLLLIVFLYKADLESILKIYTWTSLSFIVLIILLSLVNVIPNLQFVQTRPVGVVVRNSFGFIYPTDFASHCFYLFTALSYLLRKKFIFLRTLSGVALAAFIIYYCDARLNAGSILATTGIFLYFYYRNKTEWRLFSLLPFSAGIASSVMIYLSNKFSWSHPIYVSLNNFFGMRLYLGHEALKKYGVQLFGIRGISFVGYGGKTETVLNYDYVDSSYVQMLFTYGLIPVVMLVCLYMVQSWALYRRKNYLLLTCLALVTVNCMFEAFWVRPSYNIFMFLLFATIPAMEFEGEKSEMGEAV</sequence>
<feature type="transmembrane region" description="Helical" evidence="1">
    <location>
        <begin position="108"/>
        <end position="130"/>
    </location>
</feature>
<evidence type="ECO:0000256" key="1">
    <source>
        <dbReference type="SAM" id="Phobius"/>
    </source>
</evidence>
<keyword evidence="1" id="KW-0472">Membrane</keyword>
<gene>
    <name evidence="2" type="primary">wzy</name>
</gene>
<feature type="transmembrane region" description="Helical" evidence="1">
    <location>
        <begin position="38"/>
        <end position="55"/>
    </location>
</feature>
<keyword evidence="1" id="KW-0812">Transmembrane</keyword>
<feature type="transmembrane region" description="Helical" evidence="1">
    <location>
        <begin position="222"/>
        <end position="241"/>
    </location>
</feature>
<feature type="transmembrane region" description="Helical" evidence="1">
    <location>
        <begin position="12"/>
        <end position="32"/>
    </location>
</feature>
<dbReference type="AlphaFoldDB" id="Q83YR3"/>
<reference evidence="2" key="1">
    <citation type="submission" date="2002-09" db="EMBL/GenBank/DDBJ databases">
        <authorList>
            <person name="Xu D.-Q."/>
            <person name="Cisar J.O."/>
        </authorList>
    </citation>
    <scope>NUCLEOTIDE SEQUENCE</scope>
    <source>
        <strain evidence="2">38</strain>
    </source>
</reference>
<accession>Q83YR3</accession>